<comment type="caution">
    <text evidence="1">The sequence shown here is derived from an EMBL/GenBank/DDBJ whole genome shotgun (WGS) entry which is preliminary data.</text>
</comment>
<dbReference type="PANTHER" id="PTHR48451">
    <property type="entry name" value="DUF4218 DOMAIN-CONTAINING PROTEIN"/>
    <property type="match status" value="1"/>
</dbReference>
<dbReference type="AlphaFoldDB" id="A0A8T3B6G8"/>
<protein>
    <submittedName>
        <fullName evidence="1">Uncharacterized protein</fullName>
    </submittedName>
</protein>
<organism evidence="1 2">
    <name type="scientific">Dendrobium nobile</name>
    <name type="common">Orchid</name>
    <dbReference type="NCBI Taxonomy" id="94219"/>
    <lineage>
        <taxon>Eukaryota</taxon>
        <taxon>Viridiplantae</taxon>
        <taxon>Streptophyta</taxon>
        <taxon>Embryophyta</taxon>
        <taxon>Tracheophyta</taxon>
        <taxon>Spermatophyta</taxon>
        <taxon>Magnoliopsida</taxon>
        <taxon>Liliopsida</taxon>
        <taxon>Asparagales</taxon>
        <taxon>Orchidaceae</taxon>
        <taxon>Epidendroideae</taxon>
        <taxon>Malaxideae</taxon>
        <taxon>Dendrobiinae</taxon>
        <taxon>Dendrobium</taxon>
    </lineage>
</organism>
<accession>A0A8T3B6G8</accession>
<dbReference type="Proteomes" id="UP000829196">
    <property type="component" value="Unassembled WGS sequence"/>
</dbReference>
<evidence type="ECO:0000313" key="2">
    <source>
        <dbReference type="Proteomes" id="UP000829196"/>
    </source>
</evidence>
<sequence length="109" mass="13499">MKSKNNQDEEYNDDVHLHENQLSIFSRRIHLFGQPHFTTLSWSEYNLVRWYVLNNCEELKPYLSEHENELRKEDSFIQDVATKQKDQFPLWFEQRVRYSILNFICYLYF</sequence>
<proteinExistence type="predicted"/>
<reference evidence="1" key="1">
    <citation type="journal article" date="2022" name="Front. Genet.">
        <title>Chromosome-Scale Assembly of the Dendrobium nobile Genome Provides Insights Into the Molecular Mechanism of the Biosynthesis of the Medicinal Active Ingredient of Dendrobium.</title>
        <authorList>
            <person name="Xu Q."/>
            <person name="Niu S.-C."/>
            <person name="Li K.-L."/>
            <person name="Zheng P.-J."/>
            <person name="Zhang X.-J."/>
            <person name="Jia Y."/>
            <person name="Liu Y."/>
            <person name="Niu Y.-X."/>
            <person name="Yu L.-H."/>
            <person name="Chen D.-F."/>
            <person name="Zhang G.-Q."/>
        </authorList>
    </citation>
    <scope>NUCLEOTIDE SEQUENCE</scope>
    <source>
        <tissue evidence="1">Leaf</tissue>
    </source>
</reference>
<dbReference type="PANTHER" id="PTHR48451:SF1">
    <property type="entry name" value="DUF4218 DOMAIN-CONTAINING PROTEIN"/>
    <property type="match status" value="1"/>
</dbReference>
<keyword evidence="2" id="KW-1185">Reference proteome</keyword>
<dbReference type="EMBL" id="JAGYWB010000011">
    <property type="protein sequence ID" value="KAI0504585.1"/>
    <property type="molecule type" value="Genomic_DNA"/>
</dbReference>
<gene>
    <name evidence="1" type="ORF">KFK09_015537</name>
</gene>
<evidence type="ECO:0000313" key="1">
    <source>
        <dbReference type="EMBL" id="KAI0504585.1"/>
    </source>
</evidence>
<dbReference type="OrthoDB" id="1878503at2759"/>
<name>A0A8T3B6G8_DENNO</name>